<reference evidence="3" key="1">
    <citation type="submission" date="2020-12" db="EMBL/GenBank/DDBJ databases">
        <title>Metabolic potential, ecology and presence of endohyphal bacteria is reflected in genomic diversity of Mucoromycotina.</title>
        <authorList>
            <person name="Muszewska A."/>
            <person name="Okrasinska A."/>
            <person name="Steczkiewicz K."/>
            <person name="Drgas O."/>
            <person name="Orlowska M."/>
            <person name="Perlinska-Lenart U."/>
            <person name="Aleksandrzak-Piekarczyk T."/>
            <person name="Szatraj K."/>
            <person name="Zielenkiewicz U."/>
            <person name="Pilsyk S."/>
            <person name="Malc E."/>
            <person name="Mieczkowski P."/>
            <person name="Kruszewska J.S."/>
            <person name="Biernat P."/>
            <person name="Pawlowska J."/>
        </authorList>
    </citation>
    <scope>NUCLEOTIDE SEQUENCE</scope>
    <source>
        <strain evidence="3">WA0000067209</strain>
    </source>
</reference>
<dbReference type="EMBL" id="JAEPQZ010000009">
    <property type="protein sequence ID" value="KAG2177033.1"/>
    <property type="molecule type" value="Genomic_DNA"/>
</dbReference>
<proteinExistence type="predicted"/>
<dbReference type="InterPro" id="IPR046580">
    <property type="entry name" value="DUF6640"/>
</dbReference>
<dbReference type="Proteomes" id="UP000654370">
    <property type="component" value="Unassembled WGS sequence"/>
</dbReference>
<gene>
    <name evidence="3" type="ORF">INT43_007687</name>
</gene>
<feature type="signal peptide" evidence="2">
    <location>
        <begin position="1"/>
        <end position="21"/>
    </location>
</feature>
<feature type="transmembrane region" description="Helical" evidence="1">
    <location>
        <begin position="75"/>
        <end position="95"/>
    </location>
</feature>
<organism evidence="3 4">
    <name type="scientific">Mortierella isabellina</name>
    <name type="common">Filamentous fungus</name>
    <name type="synonym">Umbelopsis isabellina</name>
    <dbReference type="NCBI Taxonomy" id="91625"/>
    <lineage>
        <taxon>Eukaryota</taxon>
        <taxon>Fungi</taxon>
        <taxon>Fungi incertae sedis</taxon>
        <taxon>Mucoromycota</taxon>
        <taxon>Mucoromycotina</taxon>
        <taxon>Umbelopsidomycetes</taxon>
        <taxon>Umbelopsidales</taxon>
        <taxon>Umbelopsidaceae</taxon>
        <taxon>Umbelopsis</taxon>
    </lineage>
</organism>
<dbReference type="OrthoDB" id="2819018at2759"/>
<keyword evidence="4" id="KW-1185">Reference proteome</keyword>
<feature type="transmembrane region" description="Helical" evidence="1">
    <location>
        <begin position="115"/>
        <end position="136"/>
    </location>
</feature>
<dbReference type="Pfam" id="PF20345">
    <property type="entry name" value="DUF6640"/>
    <property type="match status" value="1"/>
</dbReference>
<comment type="caution">
    <text evidence="3">The sequence shown here is derived from an EMBL/GenBank/DDBJ whole genome shotgun (WGS) entry which is preliminary data.</text>
</comment>
<evidence type="ECO:0000313" key="4">
    <source>
        <dbReference type="Proteomes" id="UP000654370"/>
    </source>
</evidence>
<keyword evidence="2" id="KW-0732">Signal</keyword>
<keyword evidence="1" id="KW-0812">Transmembrane</keyword>
<sequence length="142" mass="16140">MSFRPGKILLTFCAIFQAVSPFIFDYNETHVKNPRWPPHARFHNGQTMSMGVCLSLATLYYTWRSASSNLAARDSLRTAAVFASIYWLTGLSAILYPGTSWVDPEFGEGHPQLFIFVPFLLFPTISYVIESNYCIVDSKKRD</sequence>
<dbReference type="AlphaFoldDB" id="A0A8H7PN38"/>
<keyword evidence="1" id="KW-1133">Transmembrane helix</keyword>
<feature type="chain" id="PRO_5034520883" evidence="2">
    <location>
        <begin position="22"/>
        <end position="142"/>
    </location>
</feature>
<feature type="transmembrane region" description="Helical" evidence="1">
    <location>
        <begin position="45"/>
        <end position="63"/>
    </location>
</feature>
<accession>A0A8H7PN38</accession>
<evidence type="ECO:0000256" key="2">
    <source>
        <dbReference type="SAM" id="SignalP"/>
    </source>
</evidence>
<keyword evidence="1" id="KW-0472">Membrane</keyword>
<evidence type="ECO:0000256" key="1">
    <source>
        <dbReference type="SAM" id="Phobius"/>
    </source>
</evidence>
<name>A0A8H7PN38_MORIS</name>
<protein>
    <submittedName>
        <fullName evidence="3">Uncharacterized protein</fullName>
    </submittedName>
</protein>
<evidence type="ECO:0000313" key="3">
    <source>
        <dbReference type="EMBL" id="KAG2177033.1"/>
    </source>
</evidence>